<feature type="domain" description="HTH marR-type" evidence="2">
    <location>
        <begin position="15"/>
        <end position="58"/>
    </location>
</feature>
<dbReference type="InterPro" id="IPR000600">
    <property type="entry name" value="ROK"/>
</dbReference>
<comment type="similarity">
    <text evidence="1">Belongs to the ROK (NagC/XylR) family.</text>
</comment>
<keyword evidence="4" id="KW-1185">Reference proteome</keyword>
<dbReference type="EMBL" id="JQGC01000017">
    <property type="protein sequence ID" value="KFL30019.1"/>
    <property type="molecule type" value="Genomic_DNA"/>
</dbReference>
<proteinExistence type="inferred from homology"/>
<dbReference type="STRING" id="46914.JP75_18165"/>
<evidence type="ECO:0000259" key="2">
    <source>
        <dbReference type="Pfam" id="PF12802"/>
    </source>
</evidence>
<evidence type="ECO:0000256" key="1">
    <source>
        <dbReference type="ARBA" id="ARBA00006479"/>
    </source>
</evidence>
<dbReference type="GO" id="GO:0003700">
    <property type="term" value="F:DNA-binding transcription factor activity"/>
    <property type="evidence" value="ECO:0007669"/>
    <property type="project" value="InterPro"/>
</dbReference>
<dbReference type="OrthoDB" id="3806841at2"/>
<name>A0A087LZG6_9HYPH</name>
<sequence length="394" mass="41122">MTPANAPSLTESSRSVLRLLALRGEVTRRQLGDTLNLSKPTMSAAIAELGALGLVQSTGSHKGAMGRTAVVYGLGPQAGYAIGVDVGAAQIRAVAHALDGQQLASVESKVPRGQNASTETISATVLDVVRSAISAVGQRQSVLRSIAVAVPRVVATSPLHLNKRRPPEAVLAGLRSHFDVPVIIENNVNCAALGEWRHGAGRNRATFAFVQVGVRIGLGIVINGQLFRGVNGASGEVGRLPFPWSTSEVPEREGLEHYLGSDALIERCAVAWPLSEGPAPLSARELFEMAEDGSELARSWVFRHAADVGRLLSGVVGVLDPGLVVLGGGVGQNPLLLGEVRKVTRDLTWATEIEVSRLGNAGTVLGAVQLAIDYGLGLILGEAIHPSVALPPLI</sequence>
<comment type="caution">
    <text evidence="3">The sequence shown here is derived from an EMBL/GenBank/DDBJ whole genome shotgun (WGS) entry which is preliminary data.</text>
</comment>
<dbReference type="InterPro" id="IPR036388">
    <property type="entry name" value="WH-like_DNA-bd_sf"/>
</dbReference>
<dbReference type="AlphaFoldDB" id="A0A087LZG6"/>
<dbReference type="PANTHER" id="PTHR18964">
    <property type="entry name" value="ROK (REPRESSOR, ORF, KINASE) FAMILY"/>
    <property type="match status" value="1"/>
</dbReference>
<dbReference type="Pfam" id="PF12802">
    <property type="entry name" value="MarR_2"/>
    <property type="match status" value="1"/>
</dbReference>
<organism evidence="3 4">
    <name type="scientific">Devosia riboflavina</name>
    <dbReference type="NCBI Taxonomy" id="46914"/>
    <lineage>
        <taxon>Bacteria</taxon>
        <taxon>Pseudomonadati</taxon>
        <taxon>Pseudomonadota</taxon>
        <taxon>Alphaproteobacteria</taxon>
        <taxon>Hyphomicrobiales</taxon>
        <taxon>Devosiaceae</taxon>
        <taxon>Devosia</taxon>
    </lineage>
</organism>
<gene>
    <name evidence="3" type="ORF">JP75_18165</name>
</gene>
<dbReference type="Gene3D" id="3.30.420.40">
    <property type="match status" value="2"/>
</dbReference>
<reference evidence="3 4" key="1">
    <citation type="submission" date="2014-08" db="EMBL/GenBank/DDBJ databases">
        <authorList>
            <person name="Hassan Y.I."/>
            <person name="Lepp D."/>
            <person name="Zhou T."/>
        </authorList>
    </citation>
    <scope>NUCLEOTIDE SEQUENCE [LARGE SCALE GENOMIC DNA]</scope>
    <source>
        <strain evidence="3 4">IFO13584</strain>
    </source>
</reference>
<evidence type="ECO:0000313" key="4">
    <source>
        <dbReference type="Proteomes" id="UP000028981"/>
    </source>
</evidence>
<dbReference type="Pfam" id="PF00480">
    <property type="entry name" value="ROK"/>
    <property type="match status" value="1"/>
</dbReference>
<evidence type="ECO:0000313" key="3">
    <source>
        <dbReference type="EMBL" id="KFL30019.1"/>
    </source>
</evidence>
<dbReference type="Proteomes" id="UP000028981">
    <property type="component" value="Unassembled WGS sequence"/>
</dbReference>
<dbReference type="Gene3D" id="1.10.10.10">
    <property type="entry name" value="Winged helix-like DNA-binding domain superfamily/Winged helix DNA-binding domain"/>
    <property type="match status" value="1"/>
</dbReference>
<dbReference type="InterPro" id="IPR036390">
    <property type="entry name" value="WH_DNA-bd_sf"/>
</dbReference>
<dbReference type="InterPro" id="IPR043129">
    <property type="entry name" value="ATPase_NBD"/>
</dbReference>
<protein>
    <submittedName>
        <fullName evidence="3">ROK family transcriptional regulator</fullName>
    </submittedName>
</protein>
<accession>A0A087LZG6</accession>
<dbReference type="SUPFAM" id="SSF46785">
    <property type="entry name" value="Winged helix' DNA-binding domain"/>
    <property type="match status" value="1"/>
</dbReference>
<dbReference type="PANTHER" id="PTHR18964:SF149">
    <property type="entry name" value="BIFUNCTIONAL UDP-N-ACETYLGLUCOSAMINE 2-EPIMERASE_N-ACETYLMANNOSAMINE KINASE"/>
    <property type="match status" value="1"/>
</dbReference>
<dbReference type="SUPFAM" id="SSF53067">
    <property type="entry name" value="Actin-like ATPase domain"/>
    <property type="match status" value="1"/>
</dbReference>
<dbReference type="InterPro" id="IPR000835">
    <property type="entry name" value="HTH_MarR-typ"/>
</dbReference>